<organism evidence="3 4">
    <name type="scientific">Streptomyces liliifuscus</name>
    <dbReference type="NCBI Taxonomy" id="2797636"/>
    <lineage>
        <taxon>Bacteria</taxon>
        <taxon>Bacillati</taxon>
        <taxon>Actinomycetota</taxon>
        <taxon>Actinomycetes</taxon>
        <taxon>Kitasatosporales</taxon>
        <taxon>Streptomycetaceae</taxon>
        <taxon>Streptomyces</taxon>
    </lineage>
</organism>
<keyword evidence="2" id="KW-0472">Membrane</keyword>
<evidence type="ECO:0000256" key="1">
    <source>
        <dbReference type="SAM" id="MobiDB-lite"/>
    </source>
</evidence>
<keyword evidence="2" id="KW-1133">Transmembrane helix</keyword>
<feature type="compositionally biased region" description="Pro residues" evidence="1">
    <location>
        <begin position="179"/>
        <end position="188"/>
    </location>
</feature>
<dbReference type="AlphaFoldDB" id="A0A7T7RDV3"/>
<keyword evidence="4" id="KW-1185">Reference proteome</keyword>
<accession>A0A7T7RDV3</accession>
<dbReference type="EMBL" id="CP066831">
    <property type="protein sequence ID" value="QQM43152.1"/>
    <property type="molecule type" value="Genomic_DNA"/>
</dbReference>
<evidence type="ECO:0000256" key="2">
    <source>
        <dbReference type="SAM" id="Phobius"/>
    </source>
</evidence>
<sequence length="256" mass="27281">MLEAVVGVVGVVVGVAGVVTSYAGHRHSVREAARVSAMAREVEERERELAREAERRAEVVQASLVQVVMRSRPSPLAEQWVGWSLQATNGSDQPVRDVALHYDGRPLPTSLTGGLLHAGESVSALLPTSDTGPGPAHPSQPALGVVEFTDAAGVRWRRSATGMLEQRYGSGSWDTRPPLVAPFQPPPAQTGTYGRPAPAGPPGAGAAQPQSQRQPRPQLRPQLRRRSRESLPRSVSAVMVLVGAGLIAWAVWSLTR</sequence>
<protein>
    <submittedName>
        <fullName evidence="3">Uncharacterized protein</fullName>
    </submittedName>
</protein>
<feature type="transmembrane region" description="Helical" evidence="2">
    <location>
        <begin position="234"/>
        <end position="252"/>
    </location>
</feature>
<name>A0A7T7RDV3_9ACTN</name>
<gene>
    <name evidence="3" type="ORF">JEQ17_29590</name>
</gene>
<evidence type="ECO:0000313" key="3">
    <source>
        <dbReference type="EMBL" id="QQM43152.1"/>
    </source>
</evidence>
<proteinExistence type="predicted"/>
<feature type="transmembrane region" description="Helical" evidence="2">
    <location>
        <begin position="6"/>
        <end position="24"/>
    </location>
</feature>
<keyword evidence="2" id="KW-0812">Transmembrane</keyword>
<dbReference type="Proteomes" id="UP000595636">
    <property type="component" value="Chromosome"/>
</dbReference>
<dbReference type="RefSeq" id="WP_200397991.1">
    <property type="nucleotide sequence ID" value="NZ_CP066831.1"/>
</dbReference>
<dbReference type="KEGG" id="slf:JEQ17_29590"/>
<evidence type="ECO:0000313" key="4">
    <source>
        <dbReference type="Proteomes" id="UP000595636"/>
    </source>
</evidence>
<feature type="compositionally biased region" description="Low complexity" evidence="1">
    <location>
        <begin position="204"/>
        <end position="221"/>
    </location>
</feature>
<feature type="region of interest" description="Disordered" evidence="1">
    <location>
        <begin position="167"/>
        <end position="230"/>
    </location>
</feature>
<reference evidence="3 4" key="1">
    <citation type="submission" date="2020-12" db="EMBL/GenBank/DDBJ databases">
        <title>A novel species.</title>
        <authorList>
            <person name="Li K."/>
        </authorList>
    </citation>
    <scope>NUCLEOTIDE SEQUENCE [LARGE SCALE GENOMIC DNA]</scope>
    <source>
        <strain evidence="3 4">ZYC-3</strain>
    </source>
</reference>